<dbReference type="AlphaFoldDB" id="A0A7C8I331"/>
<protein>
    <recommendedName>
        <fullName evidence="1">AB hydrolase-1 domain-containing protein</fullName>
    </recommendedName>
</protein>
<dbReference type="InterPro" id="IPR000073">
    <property type="entry name" value="AB_hydrolase_1"/>
</dbReference>
<dbReference type="Gene3D" id="3.40.50.1820">
    <property type="entry name" value="alpha/beta hydrolase"/>
    <property type="match status" value="1"/>
</dbReference>
<sequence>MSSLLSSEDRAIRMVCAKHFHQALWLPETTDHPKLKVTYSTTTNFDDVSLPVILFIGPMFGTRWYSLHFDKLARDCGARVICVDRPAFGGSTPVTISIRMRIWLETIPVLLQRLDVKHIAIVTHSAGAIYTLNTLFRHRSFLDPTAPYVAFLAPYVPIAHSGATLTTILAKLPTNLLDSWAGLNTFINNNILPGTSWSGGIISSSAALLSSSASTDVPGADISTSTTPFEQYGFNKDTAKLIETLSSKYQFTECTTGANEEVKLCLQKCDDADWGEAADYSSCIRKIADNEKALGSRELNAAKVTVEAFFGGSDMMIAQRGQKYFEECWLSDGVEGKVDFTTSTFPEANHDSVLFDQKKGALKIVFERIVSLSKDRA</sequence>
<accession>A0A7C8I331</accession>
<dbReference type="InterPro" id="IPR029058">
    <property type="entry name" value="AB_hydrolase_fold"/>
</dbReference>
<feature type="domain" description="AB hydrolase-1" evidence="1">
    <location>
        <begin position="62"/>
        <end position="164"/>
    </location>
</feature>
<name>A0A7C8I331_9PLEO</name>
<keyword evidence="3" id="KW-1185">Reference proteome</keyword>
<dbReference type="Pfam" id="PF12697">
    <property type="entry name" value="Abhydrolase_6"/>
    <property type="match status" value="1"/>
</dbReference>
<dbReference type="EMBL" id="JAADJZ010000026">
    <property type="protein sequence ID" value="KAF2866832.1"/>
    <property type="molecule type" value="Genomic_DNA"/>
</dbReference>
<proteinExistence type="predicted"/>
<organism evidence="2 3">
    <name type="scientific">Massariosphaeria phaeospora</name>
    <dbReference type="NCBI Taxonomy" id="100035"/>
    <lineage>
        <taxon>Eukaryota</taxon>
        <taxon>Fungi</taxon>
        <taxon>Dikarya</taxon>
        <taxon>Ascomycota</taxon>
        <taxon>Pezizomycotina</taxon>
        <taxon>Dothideomycetes</taxon>
        <taxon>Pleosporomycetidae</taxon>
        <taxon>Pleosporales</taxon>
        <taxon>Pleosporales incertae sedis</taxon>
        <taxon>Massariosphaeria</taxon>
    </lineage>
</organism>
<evidence type="ECO:0000313" key="2">
    <source>
        <dbReference type="EMBL" id="KAF2866832.1"/>
    </source>
</evidence>
<gene>
    <name evidence="2" type="ORF">BDV95DRAFT_199452</name>
</gene>
<dbReference type="OrthoDB" id="294702at2759"/>
<evidence type="ECO:0000259" key="1">
    <source>
        <dbReference type="Pfam" id="PF12697"/>
    </source>
</evidence>
<evidence type="ECO:0000313" key="3">
    <source>
        <dbReference type="Proteomes" id="UP000481861"/>
    </source>
</evidence>
<reference evidence="2 3" key="1">
    <citation type="submission" date="2020-01" db="EMBL/GenBank/DDBJ databases">
        <authorList>
            <consortium name="DOE Joint Genome Institute"/>
            <person name="Haridas S."/>
            <person name="Albert R."/>
            <person name="Binder M."/>
            <person name="Bloem J."/>
            <person name="Labutti K."/>
            <person name="Salamov A."/>
            <person name="Andreopoulos B."/>
            <person name="Baker S.E."/>
            <person name="Barry K."/>
            <person name="Bills G."/>
            <person name="Bluhm B.H."/>
            <person name="Cannon C."/>
            <person name="Castanera R."/>
            <person name="Culley D.E."/>
            <person name="Daum C."/>
            <person name="Ezra D."/>
            <person name="Gonzalez J.B."/>
            <person name="Henrissat B."/>
            <person name="Kuo A."/>
            <person name="Liang C."/>
            <person name="Lipzen A."/>
            <person name="Lutzoni F."/>
            <person name="Magnuson J."/>
            <person name="Mondo S."/>
            <person name="Nolan M."/>
            <person name="Ohm R."/>
            <person name="Pangilinan J."/>
            <person name="Park H.-J.H."/>
            <person name="Ramirez L."/>
            <person name="Alfaro M."/>
            <person name="Sun H."/>
            <person name="Tritt A."/>
            <person name="Yoshinaga Y."/>
            <person name="Zwiers L.-H.L."/>
            <person name="Turgeon B.G."/>
            <person name="Goodwin S.B."/>
            <person name="Spatafora J.W."/>
            <person name="Crous P.W."/>
            <person name="Grigoriev I.V."/>
        </authorList>
    </citation>
    <scope>NUCLEOTIDE SEQUENCE [LARGE SCALE GENOMIC DNA]</scope>
    <source>
        <strain evidence="2 3">CBS 611.86</strain>
    </source>
</reference>
<dbReference type="SUPFAM" id="SSF53474">
    <property type="entry name" value="alpha/beta-Hydrolases"/>
    <property type="match status" value="1"/>
</dbReference>
<comment type="caution">
    <text evidence="2">The sequence shown here is derived from an EMBL/GenBank/DDBJ whole genome shotgun (WGS) entry which is preliminary data.</text>
</comment>
<dbReference type="Proteomes" id="UP000481861">
    <property type="component" value="Unassembled WGS sequence"/>
</dbReference>